<feature type="coiled-coil region" evidence="1">
    <location>
        <begin position="429"/>
        <end position="456"/>
    </location>
</feature>
<dbReference type="GO" id="GO:0034451">
    <property type="term" value="C:centriolar satellite"/>
    <property type="evidence" value="ECO:0007669"/>
    <property type="project" value="Ensembl"/>
</dbReference>
<feature type="compositionally biased region" description="Basic and acidic residues" evidence="2">
    <location>
        <begin position="404"/>
        <end position="418"/>
    </location>
</feature>
<keyword evidence="4" id="KW-1185">Reference proteome</keyword>
<feature type="region of interest" description="Disordered" evidence="2">
    <location>
        <begin position="178"/>
        <end position="199"/>
    </location>
</feature>
<dbReference type="GeneTree" id="ENSGT00390000000596"/>
<feature type="region of interest" description="Disordered" evidence="2">
    <location>
        <begin position="402"/>
        <end position="424"/>
    </location>
</feature>
<name>A0A8C6S5L7_NANGA</name>
<accession>A0A8C6S5L7</accession>
<feature type="region of interest" description="Disordered" evidence="2">
    <location>
        <begin position="509"/>
        <end position="536"/>
    </location>
</feature>
<dbReference type="Ensembl" id="ENSNGAT00000031802.1">
    <property type="protein sequence ID" value="ENSNGAP00000026075.1"/>
    <property type="gene ID" value="ENSNGAG00000023830.1"/>
</dbReference>
<dbReference type="GO" id="GO:0031122">
    <property type="term" value="P:cytoplasmic microtubule organization"/>
    <property type="evidence" value="ECO:0007669"/>
    <property type="project" value="Ensembl"/>
</dbReference>
<feature type="coiled-coil region" evidence="1">
    <location>
        <begin position="327"/>
        <end position="361"/>
    </location>
</feature>
<dbReference type="PANTHER" id="PTHR31935">
    <property type="entry name" value="COILED-COIL DOMAIN-CONTAINING PROTEIN 13"/>
    <property type="match status" value="1"/>
</dbReference>
<feature type="region of interest" description="Disordered" evidence="2">
    <location>
        <begin position="601"/>
        <end position="646"/>
    </location>
</feature>
<evidence type="ECO:0000313" key="4">
    <source>
        <dbReference type="Proteomes" id="UP000694381"/>
    </source>
</evidence>
<dbReference type="PANTHER" id="PTHR31935:SF1">
    <property type="entry name" value="COILED-COIL DOMAIN-CONTAINING PROTEIN 13"/>
    <property type="match status" value="1"/>
</dbReference>
<dbReference type="InterPro" id="IPR038929">
    <property type="entry name" value="CCDC13"/>
</dbReference>
<feature type="compositionally biased region" description="Polar residues" evidence="2">
    <location>
        <begin position="607"/>
        <end position="643"/>
    </location>
</feature>
<evidence type="ECO:0000313" key="3">
    <source>
        <dbReference type="Ensembl" id="ENSNGAP00000026075.1"/>
    </source>
</evidence>
<gene>
    <name evidence="3" type="primary">Ccdc13</name>
</gene>
<dbReference type="GO" id="GO:1905515">
    <property type="term" value="P:non-motile cilium assembly"/>
    <property type="evidence" value="ECO:0007669"/>
    <property type="project" value="Ensembl"/>
</dbReference>
<dbReference type="Proteomes" id="UP000694381">
    <property type="component" value="Unassembled WGS sequence"/>
</dbReference>
<evidence type="ECO:0000256" key="1">
    <source>
        <dbReference type="SAM" id="Coils"/>
    </source>
</evidence>
<proteinExistence type="predicted"/>
<organism evidence="3 4">
    <name type="scientific">Nannospalax galili</name>
    <name type="common">Northern Israeli blind subterranean mole rat</name>
    <name type="synonym">Spalax galili</name>
    <dbReference type="NCBI Taxonomy" id="1026970"/>
    <lineage>
        <taxon>Eukaryota</taxon>
        <taxon>Metazoa</taxon>
        <taxon>Chordata</taxon>
        <taxon>Craniata</taxon>
        <taxon>Vertebrata</taxon>
        <taxon>Euteleostomi</taxon>
        <taxon>Mammalia</taxon>
        <taxon>Eutheria</taxon>
        <taxon>Euarchontoglires</taxon>
        <taxon>Glires</taxon>
        <taxon>Rodentia</taxon>
        <taxon>Myomorpha</taxon>
        <taxon>Muroidea</taxon>
        <taxon>Spalacidae</taxon>
        <taxon>Spalacinae</taxon>
        <taxon>Nannospalax</taxon>
    </lineage>
</organism>
<feature type="coiled-coil region" evidence="1">
    <location>
        <begin position="136"/>
        <end position="177"/>
    </location>
</feature>
<feature type="coiled-coil region" evidence="1">
    <location>
        <begin position="206"/>
        <end position="240"/>
    </location>
</feature>
<dbReference type="AlphaFoldDB" id="A0A8C6S5L7"/>
<dbReference type="GO" id="GO:0006974">
    <property type="term" value="P:DNA damage response"/>
    <property type="evidence" value="ECO:0007669"/>
    <property type="project" value="Ensembl"/>
</dbReference>
<keyword evidence="1" id="KW-0175">Coiled coil</keyword>
<reference evidence="3" key="1">
    <citation type="submission" date="2025-08" db="UniProtKB">
        <authorList>
            <consortium name="Ensembl"/>
        </authorList>
    </citation>
    <scope>IDENTIFICATION</scope>
</reference>
<evidence type="ECO:0000256" key="2">
    <source>
        <dbReference type="SAM" id="MobiDB-lite"/>
    </source>
</evidence>
<protein>
    <submittedName>
        <fullName evidence="3">Coiled-coil domain containing 13</fullName>
    </submittedName>
</protein>
<feature type="region of interest" description="Disordered" evidence="2">
    <location>
        <begin position="23"/>
        <end position="46"/>
    </location>
</feature>
<sequence length="708" mass="79974">MAADKGSPDTLRLQFKAMQELQHRRLQKQMEKKKELSCESRADDQEEFTEIPDGLSLLNDAEDQNLKNIFEKRVLEDEIQQLRDELRETVDESGRLHKLLKERDFEIKHLKKKIEEDRFAFTGTTGMAGDLVATKIVELSKKNRGLMAESESAKARVKQLTNRIQELELELQMVPARPPAKQATDVGAKASRNQKGDRAMLETTEVKALQDRLAAMNLKMSDLRNQIQSVKQELRMAQKVLANEVGEDVNIQQLLSSPGTWRGRAQQILVLQSKVRELEKQLGQRQSKSVGLACDERLANSDPRKLSAQEKNLLRIRSLERDKQESWEKLASERDTLQTELEALKKKFEGMRSRNKVLSSEAKTLRSQMMTLVEKGRHDDELIDTLVDQLKQLQEILGGLSVQEESRRTSQHHRDQKVNNEAQRSTSLVAQLRAMVAEREAKVRQLEVEIGQLSVQYLHSKGAGEGASPTHSRIPEDLAQMTKSPASAGDHVGQLGSSRSVTSLGHTLVESSLTRPSLPSPHGTSPRFLDSPEQKGWQTQVAEMKALWQAAEVERDRLNEFVSVLQKRVEESSSKLVEAERRLQEERQRAVLLEQHLEKMRLEPARTSASQKSTQSKPGPSASSTRHNSTGSGKKDLSSTQLSDMPMESQIEELTARLAIQMEENGILRAALGSALRGKEEDFRMYHQTLGQVKGVFLQALRQQKANK</sequence>
<reference evidence="3" key="2">
    <citation type="submission" date="2025-09" db="UniProtKB">
        <authorList>
            <consortium name="Ensembl"/>
        </authorList>
    </citation>
    <scope>IDENTIFICATION</scope>
</reference>
<feature type="compositionally biased region" description="Basic and acidic residues" evidence="2">
    <location>
        <begin position="28"/>
        <end position="43"/>
    </location>
</feature>